<feature type="non-terminal residue" evidence="1">
    <location>
        <position position="181"/>
    </location>
</feature>
<accession>A0ACC2HL23</accession>
<evidence type="ECO:0000313" key="1">
    <source>
        <dbReference type="EMBL" id="KAJ8016593.1"/>
    </source>
</evidence>
<organism evidence="1 2">
    <name type="scientific">Dallia pectoralis</name>
    <name type="common">Alaska blackfish</name>
    <dbReference type="NCBI Taxonomy" id="75939"/>
    <lineage>
        <taxon>Eukaryota</taxon>
        <taxon>Metazoa</taxon>
        <taxon>Chordata</taxon>
        <taxon>Craniata</taxon>
        <taxon>Vertebrata</taxon>
        <taxon>Euteleostomi</taxon>
        <taxon>Actinopterygii</taxon>
        <taxon>Neopterygii</taxon>
        <taxon>Teleostei</taxon>
        <taxon>Protacanthopterygii</taxon>
        <taxon>Esociformes</taxon>
        <taxon>Umbridae</taxon>
        <taxon>Dallia</taxon>
    </lineage>
</organism>
<gene>
    <name evidence="1" type="ORF">DPEC_G00008850</name>
</gene>
<dbReference type="Proteomes" id="UP001157502">
    <property type="component" value="Chromosome 1"/>
</dbReference>
<dbReference type="EMBL" id="CM055728">
    <property type="protein sequence ID" value="KAJ8016593.1"/>
    <property type="molecule type" value="Genomic_DNA"/>
</dbReference>
<evidence type="ECO:0000313" key="2">
    <source>
        <dbReference type="Proteomes" id="UP001157502"/>
    </source>
</evidence>
<reference evidence="1" key="1">
    <citation type="submission" date="2021-05" db="EMBL/GenBank/DDBJ databases">
        <authorList>
            <person name="Pan Q."/>
            <person name="Jouanno E."/>
            <person name="Zahm M."/>
            <person name="Klopp C."/>
            <person name="Cabau C."/>
            <person name="Louis A."/>
            <person name="Berthelot C."/>
            <person name="Parey E."/>
            <person name="Roest Crollius H."/>
            <person name="Montfort J."/>
            <person name="Robinson-Rechavi M."/>
            <person name="Bouchez O."/>
            <person name="Lampietro C."/>
            <person name="Lopez Roques C."/>
            <person name="Donnadieu C."/>
            <person name="Postlethwait J."/>
            <person name="Bobe J."/>
            <person name="Dillon D."/>
            <person name="Chandos A."/>
            <person name="von Hippel F."/>
            <person name="Guiguen Y."/>
        </authorList>
    </citation>
    <scope>NUCLEOTIDE SEQUENCE</scope>
    <source>
        <strain evidence="1">YG-Jan2019</strain>
    </source>
</reference>
<comment type="caution">
    <text evidence="1">The sequence shown here is derived from an EMBL/GenBank/DDBJ whole genome shotgun (WGS) entry which is preliminary data.</text>
</comment>
<keyword evidence="2" id="KW-1185">Reference proteome</keyword>
<proteinExistence type="predicted"/>
<sequence length="181" mass="20081">MADNSERGSSHFDDSGERFETNFPEGLCLSQSLEEDQKRRDAIEKWVNGEYGNEPTHSGQDSGEELPPQQGLKLNNGEEEPPEGVYMVQPKGCSDEEDNAPDEPEPVVTSRDASYQDNKDTEDGPHMPLKSESISRQAPLSSSGETTVLQDYAANTMTEFLGMFGYDDQQVKDELAKKINT</sequence>
<protein>
    <submittedName>
        <fullName evidence="1">Uncharacterized protein</fullName>
    </submittedName>
</protein>
<name>A0ACC2HL23_DALPE</name>